<comment type="caution">
    <text evidence="9">The sequence shown here is derived from an EMBL/GenBank/DDBJ whole genome shotgun (WGS) entry which is preliminary data.</text>
</comment>
<proteinExistence type="inferred from homology"/>
<comment type="catalytic activity">
    <reaction evidence="7">
        <text>UDP-N-acetyl-alpha-D-glucosamine + ATP = UDP-N-acetyl-alpha-D-glucosamine 3'-phosphate + ADP + H(+)</text>
        <dbReference type="Rhea" id="RHEA:32671"/>
        <dbReference type="ChEBI" id="CHEBI:15378"/>
        <dbReference type="ChEBI" id="CHEBI:30616"/>
        <dbReference type="ChEBI" id="CHEBI:57705"/>
        <dbReference type="ChEBI" id="CHEBI:64353"/>
        <dbReference type="ChEBI" id="CHEBI:456216"/>
        <dbReference type="EC" id="2.7.1.176"/>
    </reaction>
</comment>
<evidence type="ECO:0000259" key="8">
    <source>
        <dbReference type="Pfam" id="PF06414"/>
    </source>
</evidence>
<keyword evidence="4" id="KW-0547">Nucleotide-binding</keyword>
<dbReference type="Proteomes" id="UP000297986">
    <property type="component" value="Unassembled WGS sequence"/>
</dbReference>
<evidence type="ECO:0000256" key="3">
    <source>
        <dbReference type="ARBA" id="ARBA00022649"/>
    </source>
</evidence>
<gene>
    <name evidence="9" type="ORF">E5S68_03765</name>
</gene>
<keyword evidence="10" id="KW-1185">Reference proteome</keyword>
<name>A0A4Z1DVG5_9STRE</name>
<accession>A0A4Z1DVG5</accession>
<organism evidence="9 10">
    <name type="scientific">Streptococcus rubneri</name>
    <dbReference type="NCBI Taxonomy" id="1234680"/>
    <lineage>
        <taxon>Bacteria</taxon>
        <taxon>Bacillati</taxon>
        <taxon>Bacillota</taxon>
        <taxon>Bacilli</taxon>
        <taxon>Lactobacillales</taxon>
        <taxon>Streptococcaceae</taxon>
        <taxon>Streptococcus</taxon>
    </lineage>
</organism>
<dbReference type="GO" id="GO:0016301">
    <property type="term" value="F:kinase activity"/>
    <property type="evidence" value="ECO:0007669"/>
    <property type="project" value="InterPro"/>
</dbReference>
<evidence type="ECO:0000256" key="2">
    <source>
        <dbReference type="ARBA" id="ARBA00011963"/>
    </source>
</evidence>
<evidence type="ECO:0000256" key="7">
    <source>
        <dbReference type="ARBA" id="ARBA00048178"/>
    </source>
</evidence>
<sequence>MKSMGYEVQLALIATKPKLSYLSTLIRYEELYAINPDQARATPKEHHDFIVNYLVDNTRQLEKLAIFERIQIHQRDRSCVYDSEEDKTSVATVLHDLLFGEWNQVEKEMLKSGEERLKDLTNRNGC</sequence>
<evidence type="ECO:0000256" key="1">
    <source>
        <dbReference type="ARBA" id="ARBA00009104"/>
    </source>
</evidence>
<dbReference type="AlphaFoldDB" id="A0A4Z1DVG5"/>
<evidence type="ECO:0000313" key="10">
    <source>
        <dbReference type="Proteomes" id="UP000297986"/>
    </source>
</evidence>
<dbReference type="GO" id="GO:0005524">
    <property type="term" value="F:ATP binding"/>
    <property type="evidence" value="ECO:0007669"/>
    <property type="project" value="UniProtKB-KW"/>
</dbReference>
<dbReference type="EC" id="2.7.1.176" evidence="2"/>
<dbReference type="InterPro" id="IPR027417">
    <property type="entry name" value="P-loop_NTPase"/>
</dbReference>
<dbReference type="EMBL" id="SRRP01000001">
    <property type="protein sequence ID" value="TGN92067.1"/>
    <property type="molecule type" value="Genomic_DNA"/>
</dbReference>
<dbReference type="OrthoDB" id="9792687at2"/>
<protein>
    <recommendedName>
        <fullName evidence="6">UDP-N-acetylglucosamine kinase</fullName>
        <ecNumber evidence="2">2.7.1.176</ecNumber>
    </recommendedName>
    <alternativeName>
        <fullName evidence="6">UDP-N-acetylglucosamine kinase</fullName>
    </alternativeName>
</protein>
<evidence type="ECO:0000256" key="5">
    <source>
        <dbReference type="ARBA" id="ARBA00022840"/>
    </source>
</evidence>
<dbReference type="InterPro" id="IPR010488">
    <property type="entry name" value="Zeta_toxin_domain"/>
</dbReference>
<feature type="domain" description="Zeta toxin" evidence="8">
    <location>
        <begin position="2"/>
        <end position="85"/>
    </location>
</feature>
<dbReference type="Gene3D" id="3.40.50.300">
    <property type="entry name" value="P-loop containing nucleotide triphosphate hydrolases"/>
    <property type="match status" value="1"/>
</dbReference>
<evidence type="ECO:0000313" key="9">
    <source>
        <dbReference type="EMBL" id="TGN92067.1"/>
    </source>
</evidence>
<keyword evidence="5" id="KW-0067">ATP-binding</keyword>
<evidence type="ECO:0000256" key="4">
    <source>
        <dbReference type="ARBA" id="ARBA00022741"/>
    </source>
</evidence>
<evidence type="ECO:0000256" key="6">
    <source>
        <dbReference type="ARBA" id="ARBA00032897"/>
    </source>
</evidence>
<keyword evidence="3" id="KW-1277">Toxin-antitoxin system</keyword>
<reference evidence="9 10" key="1">
    <citation type="submission" date="2019-04" db="EMBL/GenBank/DDBJ databases">
        <title>Genome sequencing of Streptococcus rubneri DSM 26920(T).</title>
        <authorList>
            <person name="Kook J.-K."/>
            <person name="Park S.-N."/>
            <person name="Lim Y.K."/>
        </authorList>
    </citation>
    <scope>NUCLEOTIDE SEQUENCE [LARGE SCALE GENOMIC DNA]</scope>
    <source>
        <strain evidence="9 10">DSM 26920</strain>
    </source>
</reference>
<dbReference type="Pfam" id="PF06414">
    <property type="entry name" value="Zeta_toxin"/>
    <property type="match status" value="1"/>
</dbReference>
<comment type="similarity">
    <text evidence="1">Belongs to the zeta toxin family.</text>
</comment>